<dbReference type="GO" id="GO:0004252">
    <property type="term" value="F:serine-type endopeptidase activity"/>
    <property type="evidence" value="ECO:0007669"/>
    <property type="project" value="InterPro"/>
</dbReference>
<dbReference type="InterPro" id="IPR018114">
    <property type="entry name" value="TRYPSIN_HIS"/>
</dbReference>
<evidence type="ECO:0000313" key="9">
    <source>
        <dbReference type="Proteomes" id="UP000314987"/>
    </source>
</evidence>
<dbReference type="Gene3D" id="2.40.10.10">
    <property type="entry name" value="Trypsin-like serine proteases"/>
    <property type="match status" value="2"/>
</dbReference>
<reference evidence="8" key="2">
    <citation type="submission" date="2025-08" db="UniProtKB">
        <authorList>
            <consortium name="Ensembl"/>
        </authorList>
    </citation>
    <scope>IDENTIFICATION</scope>
</reference>
<dbReference type="GeneTree" id="ENSGT00940000161878"/>
<keyword evidence="4" id="KW-1015">Disulfide bond</keyword>
<evidence type="ECO:0000256" key="1">
    <source>
        <dbReference type="ARBA" id="ARBA00022670"/>
    </source>
</evidence>
<dbReference type="PROSITE" id="PS00135">
    <property type="entry name" value="TRYPSIN_SER"/>
    <property type="match status" value="1"/>
</dbReference>
<protein>
    <recommendedName>
        <fullName evidence="7">Peptidase S1 domain-containing protein</fullName>
    </recommendedName>
</protein>
<dbReference type="AlphaFoldDB" id="A0A4X2KJ83"/>
<dbReference type="STRING" id="29139.ENSVURP00010009340"/>
<dbReference type="Ensembl" id="ENSVURT00010010591.1">
    <property type="protein sequence ID" value="ENSVURP00010009340.1"/>
    <property type="gene ID" value="ENSVURG00010007237.1"/>
</dbReference>
<evidence type="ECO:0000256" key="2">
    <source>
        <dbReference type="ARBA" id="ARBA00022801"/>
    </source>
</evidence>
<feature type="chain" id="PRO_5021304285" description="Peptidase S1 domain-containing protein" evidence="6">
    <location>
        <begin position="21"/>
        <end position="329"/>
    </location>
</feature>
<keyword evidence="6" id="KW-0732">Signal</keyword>
<keyword evidence="3 5" id="KW-0720">Serine protease</keyword>
<reference evidence="9" key="1">
    <citation type="submission" date="2018-12" db="EMBL/GenBank/DDBJ databases">
        <authorList>
            <person name="Yazar S."/>
        </authorList>
    </citation>
    <scope>NUCLEOTIDE SEQUENCE [LARGE SCALE GENOMIC DNA]</scope>
</reference>
<dbReference type="InterPro" id="IPR009003">
    <property type="entry name" value="Peptidase_S1_PA"/>
</dbReference>
<dbReference type="OMA" id="KHNTFEN"/>
<organism evidence="8 9">
    <name type="scientific">Vombatus ursinus</name>
    <name type="common">Common wombat</name>
    <dbReference type="NCBI Taxonomy" id="29139"/>
    <lineage>
        <taxon>Eukaryota</taxon>
        <taxon>Metazoa</taxon>
        <taxon>Chordata</taxon>
        <taxon>Craniata</taxon>
        <taxon>Vertebrata</taxon>
        <taxon>Euteleostomi</taxon>
        <taxon>Mammalia</taxon>
        <taxon>Metatheria</taxon>
        <taxon>Diprotodontia</taxon>
        <taxon>Vombatidae</taxon>
        <taxon>Vombatus</taxon>
    </lineage>
</organism>
<feature type="signal peptide" evidence="6">
    <location>
        <begin position="1"/>
        <end position="20"/>
    </location>
</feature>
<dbReference type="InterPro" id="IPR001314">
    <property type="entry name" value="Peptidase_S1A"/>
</dbReference>
<evidence type="ECO:0000259" key="7">
    <source>
        <dbReference type="PROSITE" id="PS50240"/>
    </source>
</evidence>
<name>A0A4X2KJ83_VOMUR</name>
<dbReference type="PROSITE" id="PS00134">
    <property type="entry name" value="TRYPSIN_HIS"/>
    <property type="match status" value="1"/>
</dbReference>
<gene>
    <name evidence="8" type="primary">LOC114029712</name>
</gene>
<dbReference type="InterPro" id="IPR033116">
    <property type="entry name" value="TRYPSIN_SER"/>
</dbReference>
<evidence type="ECO:0000256" key="6">
    <source>
        <dbReference type="SAM" id="SignalP"/>
    </source>
</evidence>
<dbReference type="FunFam" id="2.40.10.10:FF:000003">
    <property type="entry name" value="Transmembrane serine protease 3"/>
    <property type="match status" value="1"/>
</dbReference>
<accession>A0A4X2KJ83</accession>
<feature type="domain" description="Peptidase S1" evidence="7">
    <location>
        <begin position="62"/>
        <end position="311"/>
    </location>
</feature>
<dbReference type="PANTHER" id="PTHR24252">
    <property type="entry name" value="ACROSIN-RELATED"/>
    <property type="match status" value="1"/>
</dbReference>
<dbReference type="SMART" id="SM00020">
    <property type="entry name" value="Tryp_SPc"/>
    <property type="match status" value="1"/>
</dbReference>
<dbReference type="PRINTS" id="PR00722">
    <property type="entry name" value="CHYMOTRYPSIN"/>
</dbReference>
<keyword evidence="9" id="KW-1185">Reference proteome</keyword>
<dbReference type="Proteomes" id="UP000314987">
    <property type="component" value="Unassembled WGS sequence"/>
</dbReference>
<dbReference type="PANTHER" id="PTHR24252:SF21">
    <property type="entry name" value="TRANSMEMBRANE SERINE PROTEASE 12"/>
    <property type="match status" value="1"/>
</dbReference>
<sequence>MGPWLVGATLWLFSASFAYATRQRSLWFREKSKRPRPCFELSPGRVDCGTVPLVDVISGSRIIGGHDAQTGAWPWIVSLQFLKAFNKSVHLCGGSIIRETWILTAAHCFKVSRYVLKFWIAVIGVNNILQNRMKHKKIQIDFIVIHPEFKHNTFENDIALIHLKNPVTYNDFVQPICLPFFDDVPLDNTKRCFISGWGKRTEEGTLTPLLQEAEIHFIPWDMCNAVGSYSGRVPNTSFCAGESFGNVDTCMGDSGGPLMCYFPENERFILMGITSAGVGCGRPFFPGIYTEVRFYFIQIRSSLLWFMNLVTVILPQRQVFIILILGEVL</sequence>
<evidence type="ECO:0000256" key="4">
    <source>
        <dbReference type="ARBA" id="ARBA00023157"/>
    </source>
</evidence>
<evidence type="ECO:0000256" key="5">
    <source>
        <dbReference type="RuleBase" id="RU363034"/>
    </source>
</evidence>
<reference evidence="8" key="3">
    <citation type="submission" date="2025-09" db="UniProtKB">
        <authorList>
            <consortium name="Ensembl"/>
        </authorList>
    </citation>
    <scope>IDENTIFICATION</scope>
</reference>
<dbReference type="CDD" id="cd00190">
    <property type="entry name" value="Tryp_SPc"/>
    <property type="match status" value="1"/>
</dbReference>
<dbReference type="InterPro" id="IPR001254">
    <property type="entry name" value="Trypsin_dom"/>
</dbReference>
<keyword evidence="2 5" id="KW-0378">Hydrolase</keyword>
<keyword evidence="1 5" id="KW-0645">Protease</keyword>
<evidence type="ECO:0000256" key="3">
    <source>
        <dbReference type="ARBA" id="ARBA00022825"/>
    </source>
</evidence>
<evidence type="ECO:0000313" key="8">
    <source>
        <dbReference type="Ensembl" id="ENSVURP00010009340.1"/>
    </source>
</evidence>
<dbReference type="GO" id="GO:0006508">
    <property type="term" value="P:proteolysis"/>
    <property type="evidence" value="ECO:0007669"/>
    <property type="project" value="UniProtKB-KW"/>
</dbReference>
<dbReference type="Pfam" id="PF00089">
    <property type="entry name" value="Trypsin"/>
    <property type="match status" value="1"/>
</dbReference>
<proteinExistence type="predicted"/>
<dbReference type="InterPro" id="IPR043504">
    <property type="entry name" value="Peptidase_S1_PA_chymotrypsin"/>
</dbReference>
<dbReference type="SUPFAM" id="SSF50494">
    <property type="entry name" value="Trypsin-like serine proteases"/>
    <property type="match status" value="1"/>
</dbReference>
<dbReference type="PROSITE" id="PS50240">
    <property type="entry name" value="TRYPSIN_DOM"/>
    <property type="match status" value="1"/>
</dbReference>